<reference evidence="3" key="1">
    <citation type="submission" date="2022-11" db="UniProtKB">
        <authorList>
            <consortium name="EnsemblMetazoa"/>
        </authorList>
    </citation>
    <scope>IDENTIFICATION</scope>
</reference>
<feature type="signal peptide" evidence="1">
    <location>
        <begin position="1"/>
        <end position="26"/>
    </location>
</feature>
<keyword evidence="4" id="KW-1185">Reference proteome</keyword>
<dbReference type="AlphaFoldDB" id="A0A914A4K8"/>
<dbReference type="RefSeq" id="XP_038058758.1">
    <property type="nucleotide sequence ID" value="XM_038202830.1"/>
</dbReference>
<dbReference type="SUPFAM" id="SSF56436">
    <property type="entry name" value="C-type lectin-like"/>
    <property type="match status" value="1"/>
</dbReference>
<dbReference type="PROSITE" id="PS50041">
    <property type="entry name" value="C_TYPE_LECTIN_2"/>
    <property type="match status" value="1"/>
</dbReference>
<dbReference type="Pfam" id="PF00059">
    <property type="entry name" value="Lectin_C"/>
    <property type="match status" value="1"/>
</dbReference>
<dbReference type="SMART" id="SM00034">
    <property type="entry name" value="CLECT"/>
    <property type="match status" value="1"/>
</dbReference>
<dbReference type="OrthoDB" id="7357196at2759"/>
<dbReference type="InterPro" id="IPR016186">
    <property type="entry name" value="C-type_lectin-like/link_sf"/>
</dbReference>
<proteinExistence type="predicted"/>
<evidence type="ECO:0000259" key="2">
    <source>
        <dbReference type="PROSITE" id="PS50041"/>
    </source>
</evidence>
<dbReference type="InterPro" id="IPR016187">
    <property type="entry name" value="CTDL_fold"/>
</dbReference>
<dbReference type="EnsemblMetazoa" id="XM_038202830.1">
    <property type="protein sequence ID" value="XP_038058758.1"/>
    <property type="gene ID" value="LOC119730041"/>
</dbReference>
<protein>
    <recommendedName>
        <fullName evidence="2">C-type lectin domain-containing protein</fullName>
    </recommendedName>
</protein>
<dbReference type="GeneID" id="119730041"/>
<evidence type="ECO:0000313" key="4">
    <source>
        <dbReference type="Proteomes" id="UP000887568"/>
    </source>
</evidence>
<evidence type="ECO:0000313" key="3">
    <source>
        <dbReference type="EnsemblMetazoa" id="XP_038058758.1"/>
    </source>
</evidence>
<organism evidence="3 4">
    <name type="scientific">Patiria miniata</name>
    <name type="common">Bat star</name>
    <name type="synonym">Asterina miniata</name>
    <dbReference type="NCBI Taxonomy" id="46514"/>
    <lineage>
        <taxon>Eukaryota</taxon>
        <taxon>Metazoa</taxon>
        <taxon>Echinodermata</taxon>
        <taxon>Eleutherozoa</taxon>
        <taxon>Asterozoa</taxon>
        <taxon>Asteroidea</taxon>
        <taxon>Valvatacea</taxon>
        <taxon>Valvatida</taxon>
        <taxon>Asterinidae</taxon>
        <taxon>Patiria</taxon>
    </lineage>
</organism>
<name>A0A914A4K8_PATMI</name>
<dbReference type="InterPro" id="IPR050111">
    <property type="entry name" value="C-type_lectin/snaclec_domain"/>
</dbReference>
<feature type="domain" description="C-type lectin" evidence="2">
    <location>
        <begin position="48"/>
        <end position="151"/>
    </location>
</feature>
<feature type="chain" id="PRO_5037735809" description="C-type lectin domain-containing protein" evidence="1">
    <location>
        <begin position="27"/>
        <end position="189"/>
    </location>
</feature>
<sequence>MREMMVRKRFICCLISLHLMMGCTGGNEMCKTSSSGRRWACPPPWIQWGGKCYRAIMNPLTWAEAKDECIKMGGVLAVPQSQEETDFLMRLVPTRFWINCNNFEEEGIWKCLDLTDEVEFMNWAAKQPDNHGGNEDCVELFRSGKWNDLPCHIWKCQDGTDEVEFRNRVTDGNQLQPDNSGGLRCGTAK</sequence>
<dbReference type="PROSITE" id="PS51257">
    <property type="entry name" value="PROKAR_LIPOPROTEIN"/>
    <property type="match status" value="1"/>
</dbReference>
<evidence type="ECO:0000256" key="1">
    <source>
        <dbReference type="SAM" id="SignalP"/>
    </source>
</evidence>
<dbReference type="Gene3D" id="3.10.100.10">
    <property type="entry name" value="Mannose-Binding Protein A, subunit A"/>
    <property type="match status" value="1"/>
</dbReference>
<dbReference type="InterPro" id="IPR001304">
    <property type="entry name" value="C-type_lectin-like"/>
</dbReference>
<accession>A0A914A4K8</accession>
<dbReference type="PANTHER" id="PTHR22803">
    <property type="entry name" value="MANNOSE, PHOSPHOLIPASE, LECTIN RECEPTOR RELATED"/>
    <property type="match status" value="1"/>
</dbReference>
<keyword evidence="1" id="KW-0732">Signal</keyword>
<dbReference type="Proteomes" id="UP000887568">
    <property type="component" value="Unplaced"/>
</dbReference>